<evidence type="ECO:0000313" key="2">
    <source>
        <dbReference type="Proteomes" id="UP000540909"/>
    </source>
</evidence>
<gene>
    <name evidence="1" type="ORF">GGD57_002527</name>
</gene>
<dbReference type="EMBL" id="JACIFY010000008">
    <property type="protein sequence ID" value="MBB4235952.1"/>
    <property type="molecule type" value="Genomic_DNA"/>
</dbReference>
<dbReference type="AlphaFoldDB" id="A0A7W6R3G2"/>
<name>A0A7W6R3G2_9HYPH</name>
<protein>
    <submittedName>
        <fullName evidence="1">Uncharacterized protein</fullName>
    </submittedName>
</protein>
<sequence length="180" mass="20311">MVDFVEFFGTLKRFDVRFHEVKTRVPDVGDVFEKSGPEIVNNDQFLDVISKQKLVTQMRSDKPGSARYQYTFHLVRLVTSGKGDLFISITCNVWQLPRKPPRNTRLLILIINSLTYGRIQCFVERQGGCGTWPCPLNFCVPSLMGITPKEAHTMSLKLKRVCTMRALAAASGQSPTVVSK</sequence>
<proteinExistence type="predicted"/>
<comment type="caution">
    <text evidence="1">The sequence shown here is derived from an EMBL/GenBank/DDBJ whole genome shotgun (WGS) entry which is preliminary data.</text>
</comment>
<reference evidence="1 2" key="1">
    <citation type="submission" date="2020-08" db="EMBL/GenBank/DDBJ databases">
        <title>Genomic Encyclopedia of Type Strains, Phase IV (KMG-V): Genome sequencing to study the core and pangenomes of soil and plant-associated prokaryotes.</title>
        <authorList>
            <person name="Whitman W."/>
        </authorList>
    </citation>
    <scope>NUCLEOTIDE SEQUENCE [LARGE SCALE GENOMIC DNA]</scope>
    <source>
        <strain evidence="1 2">SEMIA 4089</strain>
    </source>
</reference>
<evidence type="ECO:0000313" key="1">
    <source>
        <dbReference type="EMBL" id="MBB4235952.1"/>
    </source>
</evidence>
<dbReference type="Proteomes" id="UP000540909">
    <property type="component" value="Unassembled WGS sequence"/>
</dbReference>
<accession>A0A7W6R3G2</accession>
<organism evidence="1 2">
    <name type="scientific">Rhizobium esperanzae</name>
    <dbReference type="NCBI Taxonomy" id="1967781"/>
    <lineage>
        <taxon>Bacteria</taxon>
        <taxon>Pseudomonadati</taxon>
        <taxon>Pseudomonadota</taxon>
        <taxon>Alphaproteobacteria</taxon>
        <taxon>Hyphomicrobiales</taxon>
        <taxon>Rhizobiaceae</taxon>
        <taxon>Rhizobium/Agrobacterium group</taxon>
        <taxon>Rhizobium</taxon>
    </lineage>
</organism>